<organism evidence="1 2">
    <name type="scientific">Hibiscus sabdariffa</name>
    <name type="common">roselle</name>
    <dbReference type="NCBI Taxonomy" id="183260"/>
    <lineage>
        <taxon>Eukaryota</taxon>
        <taxon>Viridiplantae</taxon>
        <taxon>Streptophyta</taxon>
        <taxon>Embryophyta</taxon>
        <taxon>Tracheophyta</taxon>
        <taxon>Spermatophyta</taxon>
        <taxon>Magnoliopsida</taxon>
        <taxon>eudicotyledons</taxon>
        <taxon>Gunneridae</taxon>
        <taxon>Pentapetalae</taxon>
        <taxon>rosids</taxon>
        <taxon>malvids</taxon>
        <taxon>Malvales</taxon>
        <taxon>Malvaceae</taxon>
        <taxon>Malvoideae</taxon>
        <taxon>Hibiscus</taxon>
    </lineage>
</organism>
<dbReference type="Proteomes" id="UP001472677">
    <property type="component" value="Unassembled WGS sequence"/>
</dbReference>
<evidence type="ECO:0000313" key="2">
    <source>
        <dbReference type="Proteomes" id="UP001472677"/>
    </source>
</evidence>
<dbReference type="EMBL" id="JBBPBM010000003">
    <property type="protein sequence ID" value="KAK8593734.1"/>
    <property type="molecule type" value="Genomic_DNA"/>
</dbReference>
<reference evidence="1 2" key="1">
    <citation type="journal article" date="2024" name="G3 (Bethesda)">
        <title>Genome assembly of Hibiscus sabdariffa L. provides insights into metabolisms of medicinal natural products.</title>
        <authorList>
            <person name="Kim T."/>
        </authorList>
    </citation>
    <scope>NUCLEOTIDE SEQUENCE [LARGE SCALE GENOMIC DNA]</scope>
    <source>
        <strain evidence="1">TK-2024</strain>
        <tissue evidence="1">Old leaves</tissue>
    </source>
</reference>
<accession>A0ABR2G4G3</accession>
<comment type="caution">
    <text evidence="1">The sequence shown here is derived from an EMBL/GenBank/DDBJ whole genome shotgun (WGS) entry which is preliminary data.</text>
</comment>
<sequence length="89" mass="10030">MLIREGVVRHFKGVFQSSTVTPWDIRGRFPALTSVELEELTRAITDEETFQSSYKAAMSSRGTVAPDPSPFDKTLEAFNTLSPELFFSR</sequence>
<keyword evidence="2" id="KW-1185">Reference proteome</keyword>
<gene>
    <name evidence="1" type="ORF">V6N12_045809</name>
</gene>
<protein>
    <submittedName>
        <fullName evidence="1">Uncharacterized protein</fullName>
    </submittedName>
</protein>
<proteinExistence type="predicted"/>
<name>A0ABR2G4G3_9ROSI</name>
<evidence type="ECO:0000313" key="1">
    <source>
        <dbReference type="EMBL" id="KAK8593734.1"/>
    </source>
</evidence>